<dbReference type="SMART" id="SM00367">
    <property type="entry name" value="LRR_CC"/>
    <property type="match status" value="2"/>
</dbReference>
<reference evidence="3" key="1">
    <citation type="submission" date="2017-02" db="UniProtKB">
        <authorList>
            <consortium name="WormBaseParasite"/>
        </authorList>
    </citation>
    <scope>IDENTIFICATION</scope>
</reference>
<name>A0A0M3J6D4_ANISI</name>
<dbReference type="SUPFAM" id="SSF52047">
    <property type="entry name" value="RNI-like"/>
    <property type="match status" value="1"/>
</dbReference>
<accession>A0A0M3J6D4</accession>
<proteinExistence type="predicted"/>
<dbReference type="WBParaSite" id="ASIM_0000312001-mRNA-1">
    <property type="protein sequence ID" value="ASIM_0000312001-mRNA-1"/>
    <property type="gene ID" value="ASIM_0000312001"/>
</dbReference>
<protein>
    <submittedName>
        <fullName evidence="3">ATP synthase subunit s, mitochondrial</fullName>
    </submittedName>
</protein>
<gene>
    <name evidence="1" type="ORF">ASIM_LOCUS2967</name>
</gene>
<evidence type="ECO:0000313" key="2">
    <source>
        <dbReference type="Proteomes" id="UP000267096"/>
    </source>
</evidence>
<dbReference type="InterPro" id="IPR032675">
    <property type="entry name" value="LRR_dom_sf"/>
</dbReference>
<evidence type="ECO:0000313" key="3">
    <source>
        <dbReference type="WBParaSite" id="ASIM_0000312001-mRNA-1"/>
    </source>
</evidence>
<reference evidence="1 2" key="2">
    <citation type="submission" date="2018-11" db="EMBL/GenBank/DDBJ databases">
        <authorList>
            <consortium name="Pathogen Informatics"/>
        </authorList>
    </citation>
    <scope>NUCLEOTIDE SEQUENCE [LARGE SCALE GENOMIC DNA]</scope>
</reference>
<keyword evidence="2" id="KW-1185">Reference proteome</keyword>
<evidence type="ECO:0000313" key="1">
    <source>
        <dbReference type="EMBL" id="VDK20947.1"/>
    </source>
</evidence>
<organism evidence="3">
    <name type="scientific">Anisakis simplex</name>
    <name type="common">Herring worm</name>
    <dbReference type="NCBI Taxonomy" id="6269"/>
    <lineage>
        <taxon>Eukaryota</taxon>
        <taxon>Metazoa</taxon>
        <taxon>Ecdysozoa</taxon>
        <taxon>Nematoda</taxon>
        <taxon>Chromadorea</taxon>
        <taxon>Rhabditida</taxon>
        <taxon>Spirurina</taxon>
        <taxon>Ascaridomorpha</taxon>
        <taxon>Ascaridoidea</taxon>
        <taxon>Anisakidae</taxon>
        <taxon>Anisakis</taxon>
        <taxon>Anisakis simplex complex</taxon>
    </lineage>
</organism>
<sequence length="151" mass="17254">MIRFDKLDELFVDYNELIKKTAELDPRKESEQVHVISIDATDSSVTGYGCRHFVGLKHLQEVRFIRCNNLHDYGLEYMGDAVGTILKSLHIESCKRITEFGLENLVKFSGLKSLTLQDLKRVHDANGVLRMLTKSLPHCDIRYTEAKLIGS</sequence>
<dbReference type="Gene3D" id="3.80.10.10">
    <property type="entry name" value="Ribonuclease Inhibitor"/>
    <property type="match status" value="1"/>
</dbReference>
<dbReference type="OrthoDB" id="5859291at2759"/>
<dbReference type="AlphaFoldDB" id="A0A0M3J6D4"/>
<dbReference type="Proteomes" id="UP000267096">
    <property type="component" value="Unassembled WGS sequence"/>
</dbReference>
<dbReference type="EMBL" id="UYRR01004289">
    <property type="protein sequence ID" value="VDK20947.1"/>
    <property type="molecule type" value="Genomic_DNA"/>
</dbReference>
<dbReference type="InterPro" id="IPR006553">
    <property type="entry name" value="Leu-rich_rpt_Cys-con_subtyp"/>
</dbReference>